<organism evidence="1 2">
    <name type="scientific">Salinisphaera orenii MK-B5</name>
    <dbReference type="NCBI Taxonomy" id="856730"/>
    <lineage>
        <taxon>Bacteria</taxon>
        <taxon>Pseudomonadati</taxon>
        <taxon>Pseudomonadota</taxon>
        <taxon>Gammaproteobacteria</taxon>
        <taxon>Salinisphaerales</taxon>
        <taxon>Salinisphaeraceae</taxon>
        <taxon>Salinisphaera</taxon>
    </lineage>
</organism>
<dbReference type="EMBL" id="AYKH01000023">
    <property type="protein sequence ID" value="ROO26325.1"/>
    <property type="molecule type" value="Genomic_DNA"/>
</dbReference>
<comment type="caution">
    <text evidence="1">The sequence shown here is derived from an EMBL/GenBank/DDBJ whole genome shotgun (WGS) entry which is preliminary data.</text>
</comment>
<dbReference type="Proteomes" id="UP000283993">
    <property type="component" value="Unassembled WGS sequence"/>
</dbReference>
<keyword evidence="2" id="KW-1185">Reference proteome</keyword>
<sequence>MPEPSGAFVTVGSGTLAAGRARSSDIEIIDPCDDVIR</sequence>
<dbReference type="AlphaFoldDB" id="A0A423PL49"/>
<accession>A0A423PL49</accession>
<evidence type="ECO:0000313" key="1">
    <source>
        <dbReference type="EMBL" id="ROO26325.1"/>
    </source>
</evidence>
<name>A0A423PL49_9GAMM</name>
<proteinExistence type="predicted"/>
<gene>
    <name evidence="1" type="ORF">SAOR_11465</name>
</gene>
<protein>
    <submittedName>
        <fullName evidence="1">Uncharacterized protein</fullName>
    </submittedName>
</protein>
<reference evidence="1 2" key="1">
    <citation type="submission" date="2013-10" db="EMBL/GenBank/DDBJ databases">
        <title>Salinisphaera orenii MK-B5 Genome Sequencing.</title>
        <authorList>
            <person name="Lai Q."/>
            <person name="Li C."/>
            <person name="Shao Z."/>
        </authorList>
    </citation>
    <scope>NUCLEOTIDE SEQUENCE [LARGE SCALE GENOMIC DNA]</scope>
    <source>
        <strain evidence="1 2">MK-B5</strain>
    </source>
</reference>
<evidence type="ECO:0000313" key="2">
    <source>
        <dbReference type="Proteomes" id="UP000283993"/>
    </source>
</evidence>